<feature type="compositionally biased region" description="Low complexity" evidence="1">
    <location>
        <begin position="55"/>
        <end position="67"/>
    </location>
</feature>
<protein>
    <submittedName>
        <fullName evidence="4">Sodium:solute symporter</fullName>
    </submittedName>
</protein>
<keyword evidence="2" id="KW-1133">Transmembrane helix</keyword>
<organism evidence="4 5">
    <name type="scientific">Halorubrum persicum</name>
    <dbReference type="NCBI Taxonomy" id="1383844"/>
    <lineage>
        <taxon>Archaea</taxon>
        <taxon>Methanobacteriati</taxon>
        <taxon>Methanobacteriota</taxon>
        <taxon>Stenosarchaea group</taxon>
        <taxon>Halobacteria</taxon>
        <taxon>Halobacteriales</taxon>
        <taxon>Haloferacaceae</taxon>
        <taxon>Halorubrum</taxon>
    </lineage>
</organism>
<evidence type="ECO:0000313" key="5">
    <source>
        <dbReference type="Proteomes" id="UP000222824"/>
    </source>
</evidence>
<dbReference type="InterPro" id="IPR019886">
    <property type="entry name" value="Na_symporter_ssu"/>
</dbReference>
<dbReference type="EMBL" id="NHOA01000033">
    <property type="protein sequence ID" value="PHQ39648.1"/>
    <property type="molecule type" value="Genomic_DNA"/>
</dbReference>
<dbReference type="NCBIfam" id="TIGR03647">
    <property type="entry name" value="Na_symport_sm"/>
    <property type="match status" value="1"/>
</dbReference>
<keyword evidence="2" id="KW-0472">Membrane</keyword>
<feature type="transmembrane region" description="Helical" evidence="2">
    <location>
        <begin position="96"/>
        <end position="114"/>
    </location>
</feature>
<gene>
    <name evidence="4" type="ORF">DJ69_05255</name>
</gene>
<evidence type="ECO:0000313" key="4">
    <source>
        <dbReference type="EMBL" id="PHQ39648.1"/>
    </source>
</evidence>
<accession>A0A2G1WKW6</accession>
<dbReference type="Proteomes" id="UP000222824">
    <property type="component" value="Unassembled WGS sequence"/>
</dbReference>
<feature type="transmembrane region" description="Helical" evidence="2">
    <location>
        <begin position="134"/>
        <end position="153"/>
    </location>
</feature>
<dbReference type="AlphaFoldDB" id="A0A2G1WKW6"/>
<evidence type="ECO:0000256" key="1">
    <source>
        <dbReference type="SAM" id="MobiDB-lite"/>
    </source>
</evidence>
<dbReference type="Pfam" id="PF13937">
    <property type="entry name" value="DUF4212"/>
    <property type="match status" value="1"/>
</dbReference>
<reference evidence="4 5" key="1">
    <citation type="journal article" date="2014" name="Front. Microbiol.">
        <title>Population and genomic analysis of the genus Halorubrum.</title>
        <authorList>
            <person name="Fullmer M.S."/>
            <person name="Soucy S.M."/>
            <person name="Swithers K.S."/>
            <person name="Makkay A.M."/>
            <person name="Wheeler R."/>
            <person name="Ventosa A."/>
            <person name="Gogarten J.P."/>
            <person name="Papke R.T."/>
        </authorList>
    </citation>
    <scope>NUCLEOTIDE SEQUENCE [LARGE SCALE GENOMIC DNA]</scope>
    <source>
        <strain evidence="4 5">C49</strain>
    </source>
</reference>
<feature type="region of interest" description="Disordered" evidence="1">
    <location>
        <begin position="1"/>
        <end position="67"/>
    </location>
</feature>
<proteinExistence type="predicted"/>
<evidence type="ECO:0000256" key="2">
    <source>
        <dbReference type="SAM" id="Phobius"/>
    </source>
</evidence>
<evidence type="ECO:0000259" key="3">
    <source>
        <dbReference type="Pfam" id="PF13937"/>
    </source>
</evidence>
<comment type="caution">
    <text evidence="4">The sequence shown here is derived from an EMBL/GenBank/DDBJ whole genome shotgun (WGS) entry which is preliminary data.</text>
</comment>
<feature type="domain" description="Sodium symporter small subunit" evidence="3">
    <location>
        <begin position="87"/>
        <end position="166"/>
    </location>
</feature>
<dbReference type="OrthoDB" id="190044at2157"/>
<dbReference type="RefSeq" id="WP_099254641.1">
    <property type="nucleotide sequence ID" value="NZ_NHOA01000033.1"/>
</dbReference>
<keyword evidence="5" id="KW-1185">Reference proteome</keyword>
<name>A0A2G1WKW6_9EURY</name>
<sequence>MTDNSSRSSDDAVTDGGRAADDAATDGGREANDAVTDGGRAADDAATDGGREANDAATDGGVATGAAQKHNDTDYLGAEVNILNPSTPYMRDHLRIVWTGFAIWVIAVWGPVTLTRIAPDTMTNSMPILQFPLHYFLVAFGAPTSALILSFWYSRKRDALDEKYGIEHGAATETTSGAEVAAADGGADE</sequence>
<keyword evidence="2" id="KW-0812">Transmembrane</keyword>